<organism evidence="3 4">
    <name type="scientific">Luedemannella flava</name>
    <dbReference type="NCBI Taxonomy" id="349316"/>
    <lineage>
        <taxon>Bacteria</taxon>
        <taxon>Bacillati</taxon>
        <taxon>Actinomycetota</taxon>
        <taxon>Actinomycetes</taxon>
        <taxon>Micromonosporales</taxon>
        <taxon>Micromonosporaceae</taxon>
        <taxon>Luedemannella</taxon>
    </lineage>
</organism>
<feature type="signal peptide" evidence="2">
    <location>
        <begin position="1"/>
        <end position="32"/>
    </location>
</feature>
<reference evidence="4" key="1">
    <citation type="journal article" date="2019" name="Int. J. Syst. Evol. Microbiol.">
        <title>The Global Catalogue of Microorganisms (GCM) 10K type strain sequencing project: providing services to taxonomists for standard genome sequencing and annotation.</title>
        <authorList>
            <consortium name="The Broad Institute Genomics Platform"/>
            <consortium name="The Broad Institute Genome Sequencing Center for Infectious Disease"/>
            <person name="Wu L."/>
            <person name="Ma J."/>
        </authorList>
    </citation>
    <scope>NUCLEOTIDE SEQUENCE [LARGE SCALE GENOMIC DNA]</scope>
    <source>
        <strain evidence="4">JCM 13250</strain>
    </source>
</reference>
<keyword evidence="1" id="KW-1133">Transmembrane helix</keyword>
<comment type="caution">
    <text evidence="3">The sequence shown here is derived from an EMBL/GenBank/DDBJ whole genome shotgun (WGS) entry which is preliminary data.</text>
</comment>
<dbReference type="Proteomes" id="UP001500218">
    <property type="component" value="Unassembled WGS sequence"/>
</dbReference>
<evidence type="ECO:0000313" key="3">
    <source>
        <dbReference type="EMBL" id="GAA1802002.1"/>
    </source>
</evidence>
<gene>
    <name evidence="3" type="ORF">GCM10009682_24870</name>
</gene>
<proteinExistence type="predicted"/>
<keyword evidence="1" id="KW-0472">Membrane</keyword>
<evidence type="ECO:0000313" key="4">
    <source>
        <dbReference type="Proteomes" id="UP001500218"/>
    </source>
</evidence>
<accession>A0ABP4Y5B2</accession>
<keyword evidence="1" id="KW-0812">Transmembrane</keyword>
<keyword evidence="4" id="KW-1185">Reference proteome</keyword>
<name>A0ABP4Y5B2_9ACTN</name>
<keyword evidence="2" id="KW-0732">Signal</keyword>
<sequence length="182" mass="18339">MRVPRIPVLLRGLAGVAAAALMILGPAAPAYASGVWIQVTPSTVNAGYQAKIKASCEGNTNDAQVHSKAFGTVVVKPENGTLTATVTVPESLTEGGYDVTLTCPTGSTATTTVWVLNHDESAEEEGAYTPSGSGPHTGGGFLAGAGDSAAARAWLAVGAGALVAGVAFGVHALRRRTPARTR</sequence>
<feature type="chain" id="PRO_5046260338" description="Ig-like domain-containing protein" evidence="2">
    <location>
        <begin position="33"/>
        <end position="182"/>
    </location>
</feature>
<dbReference type="EMBL" id="BAAALT010000061">
    <property type="protein sequence ID" value="GAA1802002.1"/>
    <property type="molecule type" value="Genomic_DNA"/>
</dbReference>
<dbReference type="RefSeq" id="WP_344129792.1">
    <property type="nucleotide sequence ID" value="NZ_BAAALT010000061.1"/>
</dbReference>
<evidence type="ECO:0000256" key="2">
    <source>
        <dbReference type="SAM" id="SignalP"/>
    </source>
</evidence>
<protein>
    <recommendedName>
        <fullName evidence="5">Ig-like domain-containing protein</fullName>
    </recommendedName>
</protein>
<evidence type="ECO:0008006" key="5">
    <source>
        <dbReference type="Google" id="ProtNLM"/>
    </source>
</evidence>
<evidence type="ECO:0000256" key="1">
    <source>
        <dbReference type="SAM" id="Phobius"/>
    </source>
</evidence>
<feature type="transmembrane region" description="Helical" evidence="1">
    <location>
        <begin position="153"/>
        <end position="173"/>
    </location>
</feature>